<organism evidence="1 2">
    <name type="scientific">Parvimonas micra</name>
    <dbReference type="NCBI Taxonomy" id="33033"/>
    <lineage>
        <taxon>Bacteria</taxon>
        <taxon>Bacillati</taxon>
        <taxon>Bacillota</taxon>
        <taxon>Tissierellia</taxon>
        <taxon>Tissierellales</taxon>
        <taxon>Peptoniphilaceae</taxon>
        <taxon>Parvimonas</taxon>
    </lineage>
</organism>
<dbReference type="AlphaFoldDB" id="A0A930H5E7"/>
<protein>
    <submittedName>
        <fullName evidence="1">Uncharacterized protein</fullName>
    </submittedName>
</protein>
<proteinExistence type="predicted"/>
<dbReference type="Proteomes" id="UP000758611">
    <property type="component" value="Unassembled WGS sequence"/>
</dbReference>
<gene>
    <name evidence="1" type="ORF">HXM94_00400</name>
</gene>
<sequence length="143" mass="16904">MTFIKERGNEDFRIGYNPFMKEEFQILVGNGLIKEVNNCLFIYNNKTELWCLVNSDWHFLYLPKNGLTSNGRLWNITGMKKKMFSKKKKPAMIPARNVIELSKDQVANLLYQIAEKDLSFYQVYERLKGQLNLPEYILPDKEE</sequence>
<evidence type="ECO:0000313" key="2">
    <source>
        <dbReference type="Proteomes" id="UP000758611"/>
    </source>
</evidence>
<dbReference type="EMBL" id="JABZRE010000001">
    <property type="protein sequence ID" value="MBF1306233.1"/>
    <property type="molecule type" value="Genomic_DNA"/>
</dbReference>
<reference evidence="1" key="1">
    <citation type="submission" date="2020-04" db="EMBL/GenBank/DDBJ databases">
        <title>Deep metagenomics examines the oral microbiome during advanced dental caries in children, revealing novel taxa and co-occurrences with host molecules.</title>
        <authorList>
            <person name="Baker J.L."/>
            <person name="Morton J.T."/>
            <person name="Dinis M."/>
            <person name="Alvarez R."/>
            <person name="Tran N.C."/>
            <person name="Knight R."/>
            <person name="Edlund A."/>
        </authorList>
    </citation>
    <scope>NUCLEOTIDE SEQUENCE</scope>
    <source>
        <strain evidence="1">JCVI_23_bin.11</strain>
    </source>
</reference>
<dbReference type="RefSeq" id="WP_278476663.1">
    <property type="nucleotide sequence ID" value="NZ_JABZRE010000001.1"/>
</dbReference>
<name>A0A930H5E7_9FIRM</name>
<comment type="caution">
    <text evidence="1">The sequence shown here is derived from an EMBL/GenBank/DDBJ whole genome shotgun (WGS) entry which is preliminary data.</text>
</comment>
<evidence type="ECO:0000313" key="1">
    <source>
        <dbReference type="EMBL" id="MBF1306233.1"/>
    </source>
</evidence>
<accession>A0A930H5E7</accession>